<dbReference type="STRING" id="1802363.A2682_02550"/>
<evidence type="ECO:0000256" key="1">
    <source>
        <dbReference type="SAM" id="Coils"/>
    </source>
</evidence>
<sequence length="192" mass="20867">MPPSRSRFSLMLVFLALAIAVAFLAAWPAYQGLRRTQRELILVQARLEREREVVAAYDALEVSVSEHASEVARAERALPTSAAGESDMPTLLTTLEGLAEREAGGIFLQAVRVSEVAGSGRTTPGAEPEPHGLYSRSISLDGLGTYEGVLRFLDAMEASLRILEPETVSFTTTTNQDVVPFSMTLRTFVQVP</sequence>
<feature type="coiled-coil region" evidence="1">
    <location>
        <begin position="33"/>
        <end position="77"/>
    </location>
</feature>
<organism evidence="2 3">
    <name type="scientific">Terrybacteria sp. (strain RIFCSPHIGHO2_01_FULL_58_15)</name>
    <dbReference type="NCBI Taxonomy" id="1802363"/>
    <lineage>
        <taxon>Bacteria</taxon>
        <taxon>Candidatus Terryibacteriota</taxon>
    </lineage>
</organism>
<dbReference type="EMBL" id="MHST01000018">
    <property type="protein sequence ID" value="OHA48645.1"/>
    <property type="molecule type" value="Genomic_DNA"/>
</dbReference>
<keyword evidence="1" id="KW-0175">Coiled coil</keyword>
<name>A0A1G2PJX5_TERXR</name>
<dbReference type="Gene3D" id="3.30.70.60">
    <property type="match status" value="1"/>
</dbReference>
<evidence type="ECO:0000313" key="2">
    <source>
        <dbReference type="EMBL" id="OHA48645.1"/>
    </source>
</evidence>
<comment type="caution">
    <text evidence="2">The sequence shown here is derived from an EMBL/GenBank/DDBJ whole genome shotgun (WGS) entry which is preliminary data.</text>
</comment>
<protein>
    <recommendedName>
        <fullName evidence="4">Type 4a pilus biogenesis protein PilO</fullName>
    </recommendedName>
</protein>
<evidence type="ECO:0008006" key="4">
    <source>
        <dbReference type="Google" id="ProtNLM"/>
    </source>
</evidence>
<proteinExistence type="predicted"/>
<evidence type="ECO:0000313" key="3">
    <source>
        <dbReference type="Proteomes" id="UP000178690"/>
    </source>
</evidence>
<dbReference type="Proteomes" id="UP000178690">
    <property type="component" value="Unassembled WGS sequence"/>
</dbReference>
<gene>
    <name evidence="2" type="ORF">A2682_02550</name>
</gene>
<reference evidence="2 3" key="1">
    <citation type="journal article" date="2016" name="Nat. Commun.">
        <title>Thousands of microbial genomes shed light on interconnected biogeochemical processes in an aquifer system.</title>
        <authorList>
            <person name="Anantharaman K."/>
            <person name="Brown C.T."/>
            <person name="Hug L.A."/>
            <person name="Sharon I."/>
            <person name="Castelle C.J."/>
            <person name="Probst A.J."/>
            <person name="Thomas B.C."/>
            <person name="Singh A."/>
            <person name="Wilkins M.J."/>
            <person name="Karaoz U."/>
            <person name="Brodie E.L."/>
            <person name="Williams K.H."/>
            <person name="Hubbard S.S."/>
            <person name="Banfield J.F."/>
        </authorList>
    </citation>
    <scope>NUCLEOTIDE SEQUENCE [LARGE SCALE GENOMIC DNA]</scope>
    <source>
        <strain evidence="3">RIFCSPHIGHO2_01_FULL_58_15</strain>
    </source>
</reference>
<accession>A0A1G2PJX5</accession>
<dbReference type="InterPro" id="IPR014717">
    <property type="entry name" value="Transl_elong_EF1B/ribsomal_bS6"/>
</dbReference>
<dbReference type="AlphaFoldDB" id="A0A1G2PJX5"/>